<accession>A0A7D3YB78</accession>
<dbReference type="PANTHER" id="PTHR43654">
    <property type="entry name" value="GLUTAMATE 5-KINASE"/>
    <property type="match status" value="1"/>
</dbReference>
<evidence type="ECO:0000256" key="4">
    <source>
        <dbReference type="ARBA" id="ARBA00022679"/>
    </source>
</evidence>
<dbReference type="PIRSF" id="PIRSF016496">
    <property type="entry name" value="Kin_FomA"/>
    <property type="match status" value="1"/>
</dbReference>
<feature type="binding site" evidence="11">
    <location>
        <position position="75"/>
    </location>
    <ligand>
        <name>substrate</name>
    </ligand>
</feature>
<dbReference type="GO" id="GO:0016114">
    <property type="term" value="P:terpenoid biosynthetic process"/>
    <property type="evidence" value="ECO:0007669"/>
    <property type="project" value="TreeGrafter"/>
</dbReference>
<dbReference type="EMBL" id="CP053941">
    <property type="protein sequence ID" value="QKG93405.1"/>
    <property type="molecule type" value="Genomic_DNA"/>
</dbReference>
<keyword evidence="4 10" id="KW-0808">Transferase</keyword>
<dbReference type="Gene3D" id="3.40.1160.10">
    <property type="entry name" value="Acetylglutamate kinase-like"/>
    <property type="match status" value="1"/>
</dbReference>
<keyword evidence="16" id="KW-1185">Reference proteome</keyword>
<feature type="binding site" evidence="11">
    <location>
        <begin position="30"/>
        <end position="34"/>
    </location>
    <ligand>
        <name>ATP</name>
        <dbReference type="ChEBI" id="CHEBI:30616"/>
    </ligand>
</feature>
<organism evidence="15 16">
    <name type="scientific">Halorubrum salinarum</name>
    <dbReference type="NCBI Taxonomy" id="2739057"/>
    <lineage>
        <taxon>Archaea</taxon>
        <taxon>Methanobacteriati</taxon>
        <taxon>Methanobacteriota</taxon>
        <taxon>Stenosarchaea group</taxon>
        <taxon>Halobacteria</taxon>
        <taxon>Halobacteriales</taxon>
        <taxon>Haloferacaceae</taxon>
        <taxon>Halorubrum</taxon>
    </lineage>
</organism>
<name>A0A7D3YB78_9EURY</name>
<dbReference type="RefSeq" id="WP_173230197.1">
    <property type="nucleotide sequence ID" value="NZ_CP053941.1"/>
</dbReference>
<dbReference type="InterPro" id="IPR024192">
    <property type="entry name" value="Fosfomycin_R_FomA-type"/>
</dbReference>
<evidence type="ECO:0000259" key="14">
    <source>
        <dbReference type="Pfam" id="PF00696"/>
    </source>
</evidence>
<evidence type="ECO:0000256" key="5">
    <source>
        <dbReference type="ARBA" id="ARBA00022741"/>
    </source>
</evidence>
<keyword evidence="7 10" id="KW-0067">ATP-binding</keyword>
<dbReference type="GeneID" id="55595575"/>
<dbReference type="Proteomes" id="UP000505020">
    <property type="component" value="Chromosome"/>
</dbReference>
<dbReference type="AlphaFoldDB" id="A0A7D3YB78"/>
<feature type="region of interest" description="Disordered" evidence="13">
    <location>
        <begin position="1"/>
        <end position="26"/>
    </location>
</feature>
<gene>
    <name evidence="15" type="ORF">HPS36_11195</name>
</gene>
<feature type="binding site" evidence="11">
    <location>
        <position position="76"/>
    </location>
    <ligand>
        <name>ATP</name>
        <dbReference type="ChEBI" id="CHEBI:30616"/>
    </ligand>
</feature>
<feature type="site" description="Transition state stabilizer" evidence="12">
    <location>
        <position position="39"/>
    </location>
</feature>
<dbReference type="KEGG" id="hsai:HPS36_11195"/>
<comment type="function">
    <text evidence="10">Catalyzes the phosphorylation of isopentenyl phosphate (IP) to isopentenyl diphosphate (IPP). Functions in an alternate mevalonate (MVA) pathway leading to IPP, a key precursor for the biosynthesis of isoprenoid compounds such as archaeal membrane lipids.</text>
</comment>
<comment type="subunit">
    <text evidence="10">Homodimer.</text>
</comment>
<keyword evidence="6 10" id="KW-0418">Kinase</keyword>
<evidence type="ECO:0000256" key="7">
    <source>
        <dbReference type="ARBA" id="ARBA00022840"/>
    </source>
</evidence>
<dbReference type="Pfam" id="PF00696">
    <property type="entry name" value="AA_kinase"/>
    <property type="match status" value="1"/>
</dbReference>
<evidence type="ECO:0000313" key="15">
    <source>
        <dbReference type="EMBL" id="QKG93405.1"/>
    </source>
</evidence>
<keyword evidence="5 10" id="KW-0547">Nucleotide-binding</keyword>
<evidence type="ECO:0000256" key="12">
    <source>
        <dbReference type="PIRSR" id="PIRSR016496-2"/>
    </source>
</evidence>
<dbReference type="InterPro" id="IPR001048">
    <property type="entry name" value="Asp/Glu/Uridylate_kinase"/>
</dbReference>
<dbReference type="InterPro" id="IPR036393">
    <property type="entry name" value="AceGlu_kinase-like_sf"/>
</dbReference>
<dbReference type="GO" id="GO:0102043">
    <property type="term" value="F:isopentenyl phosphate kinase activity"/>
    <property type="evidence" value="ECO:0007669"/>
    <property type="project" value="UniProtKB-EC"/>
</dbReference>
<dbReference type="GO" id="GO:0016301">
    <property type="term" value="F:kinase activity"/>
    <property type="evidence" value="ECO:0007669"/>
    <property type="project" value="UniProtKB-KW"/>
</dbReference>
<evidence type="ECO:0000313" key="16">
    <source>
        <dbReference type="Proteomes" id="UP000505020"/>
    </source>
</evidence>
<dbReference type="SUPFAM" id="SSF53633">
    <property type="entry name" value="Carbamate kinase-like"/>
    <property type="match status" value="1"/>
</dbReference>
<dbReference type="GO" id="GO:0005524">
    <property type="term" value="F:ATP binding"/>
    <property type="evidence" value="ECO:0007669"/>
    <property type="project" value="UniProtKB-KW"/>
</dbReference>
<evidence type="ECO:0000256" key="9">
    <source>
        <dbReference type="ARBA" id="ARBA00049063"/>
    </source>
</evidence>
<evidence type="ECO:0000256" key="10">
    <source>
        <dbReference type="PIRNR" id="PIRNR016496"/>
    </source>
</evidence>
<comment type="similarity">
    <text evidence="1 10">Belongs to the isopentenyl phosphate kinase family.</text>
</comment>
<comment type="catalytic activity">
    <reaction evidence="9 10">
        <text>isopentenyl phosphate + ATP = isopentenyl diphosphate + ADP</text>
        <dbReference type="Rhea" id="RHEA:33963"/>
        <dbReference type="ChEBI" id="CHEBI:30616"/>
        <dbReference type="ChEBI" id="CHEBI:65078"/>
        <dbReference type="ChEBI" id="CHEBI:128769"/>
        <dbReference type="ChEBI" id="CHEBI:456216"/>
        <dbReference type="EC" id="2.7.4.26"/>
    </reaction>
</comment>
<feature type="domain" description="Aspartate/glutamate/uridylate kinase" evidence="14">
    <location>
        <begin position="27"/>
        <end position="247"/>
    </location>
</feature>
<evidence type="ECO:0000256" key="3">
    <source>
        <dbReference type="ARBA" id="ARBA00017267"/>
    </source>
</evidence>
<feature type="binding site" evidence="11">
    <location>
        <position position="237"/>
    </location>
    <ligand>
        <name>ATP</name>
        <dbReference type="ChEBI" id="CHEBI:30616"/>
    </ligand>
</feature>
<dbReference type="GO" id="GO:0005829">
    <property type="term" value="C:cytosol"/>
    <property type="evidence" value="ECO:0007669"/>
    <property type="project" value="TreeGrafter"/>
</dbReference>
<proteinExistence type="inferred from homology"/>
<evidence type="ECO:0000256" key="1">
    <source>
        <dbReference type="ARBA" id="ARBA00010540"/>
    </source>
</evidence>
<evidence type="ECO:0000256" key="6">
    <source>
        <dbReference type="ARBA" id="ARBA00022777"/>
    </source>
</evidence>
<evidence type="ECO:0000256" key="2">
    <source>
        <dbReference type="ARBA" id="ARBA00012908"/>
    </source>
</evidence>
<feature type="binding site" evidence="11">
    <location>
        <position position="80"/>
    </location>
    <ligand>
        <name>substrate</name>
    </ligand>
</feature>
<dbReference type="EC" id="2.7.4.26" evidence="2 10"/>
<sequence>MTGPGAARGGADDADDAADSEAGAPPVVLKLGGSLITEKDRPETLDGDALDAACDAVADALAAGDVDRLAVVHGGGSFGHHHASEHGVSTTAGTRDADAVAAVHGAMKRLNAHVLDRLRERGVPAVPVHPLSLAARAAGTGGDLDLPLGSTATLLGEGFVPVLHGDGVATAGDGVTVVSGDELVVELAAGLGARRVGVCSTVPGVLDGDGDVIDAIDEFEAVADALGASDATDVSGGMAAKVRELLALDAPAHVFGAEGLAPFLRGEDAGTRID</sequence>
<keyword evidence="8" id="KW-0414">Isoprene biosynthesis</keyword>
<reference evidence="15 16" key="1">
    <citation type="submission" date="2020-05" db="EMBL/GenBank/DDBJ databases">
        <title>Halorubrum RHB-C sp.nov., an extremely halophilic archaeon isolated from solar salt farm.</title>
        <authorList>
            <person name="Ho H."/>
            <person name="Danganan R.E."/>
            <person name="Dedeles G.R."/>
            <person name="Kim S.-G."/>
        </authorList>
    </citation>
    <scope>NUCLEOTIDE SEQUENCE [LARGE SCALE GENOMIC DNA]</scope>
    <source>
        <strain evidence="15 16">RHB-C</strain>
    </source>
</reference>
<dbReference type="NCBIfam" id="NF040647">
    <property type="entry name" value="IPPK_Arch"/>
    <property type="match status" value="1"/>
</dbReference>
<dbReference type="PANTHER" id="PTHR43654:SF1">
    <property type="entry name" value="ISOPENTENYL PHOSPHATE KINASE"/>
    <property type="match status" value="1"/>
</dbReference>
<feature type="binding site" evidence="11">
    <location>
        <position position="241"/>
    </location>
    <ligand>
        <name>ATP</name>
        <dbReference type="ChEBI" id="CHEBI:30616"/>
    </ligand>
</feature>
<evidence type="ECO:0000256" key="11">
    <source>
        <dbReference type="PIRSR" id="PIRSR016496-1"/>
    </source>
</evidence>
<evidence type="ECO:0000256" key="13">
    <source>
        <dbReference type="SAM" id="MobiDB-lite"/>
    </source>
</evidence>
<protein>
    <recommendedName>
        <fullName evidence="3 10">Isopentenyl phosphate kinase</fullName>
        <shortName evidence="10">IPK</shortName>
        <ecNumber evidence="2 10">2.7.4.26</ecNumber>
    </recommendedName>
</protein>
<feature type="binding site" evidence="11">
    <location>
        <position position="180"/>
    </location>
    <ligand>
        <name>substrate</name>
    </ligand>
</feature>
<evidence type="ECO:0000256" key="8">
    <source>
        <dbReference type="ARBA" id="ARBA00023229"/>
    </source>
</evidence>